<sequence length="327" mass="34854">MTHADAYPLRFRPLIKQTIWGGSKLGTMLGKPIGGDGNDAESWEIVDHGNDQSVLESGPLAGKTLAELIADDPVWLLGSKHSQPKNQFPLLLKYLDCNRVLSVQVHPDDAYGATMPVPDLGKTEAWYVVDADPGAVIYAGLKAGVDRGQLAEAVRAGETERVLHSFAPDPGDCVFIPAGTVHALGAGLVIAEIQQSSDTTFRLFDWNRVGADGQPRPLHIEQSLDVTDYESGPVPARKSHKSQSGWQTLVQCDKFTLDALEAGSDSVGGDERFHILTVPRGSATLQAGNDTIKLARGQSVLLPAAIETCRVTVESGATVLHAGPPAE</sequence>
<dbReference type="Pfam" id="PF20511">
    <property type="entry name" value="PMI_typeI_cat"/>
    <property type="match status" value="1"/>
</dbReference>
<organism evidence="7 8">
    <name type="scientific">Roseiconus lacunae</name>
    <dbReference type="NCBI Taxonomy" id="2605694"/>
    <lineage>
        <taxon>Bacteria</taxon>
        <taxon>Pseudomonadati</taxon>
        <taxon>Planctomycetota</taxon>
        <taxon>Planctomycetia</taxon>
        <taxon>Pirellulales</taxon>
        <taxon>Pirellulaceae</taxon>
        <taxon>Roseiconus</taxon>
    </lineage>
</organism>
<dbReference type="CDD" id="cd07010">
    <property type="entry name" value="cupin_PMI_type_I_N_bac"/>
    <property type="match status" value="1"/>
</dbReference>
<dbReference type="PIRSF" id="PIRSF036894">
    <property type="entry name" value="PMI_Firm_short"/>
    <property type="match status" value="1"/>
</dbReference>
<gene>
    <name evidence="7" type="ORF">QTN89_23765</name>
</gene>
<evidence type="ECO:0000256" key="2">
    <source>
        <dbReference type="ARBA" id="ARBA00022833"/>
    </source>
</evidence>
<dbReference type="InterPro" id="IPR011051">
    <property type="entry name" value="RmlC_Cupin_sf"/>
</dbReference>
<evidence type="ECO:0000256" key="3">
    <source>
        <dbReference type="ARBA" id="ARBA00029741"/>
    </source>
</evidence>
<evidence type="ECO:0000313" key="8">
    <source>
        <dbReference type="Proteomes" id="UP001239462"/>
    </source>
</evidence>
<keyword evidence="7" id="KW-0413">Isomerase</keyword>
<feature type="domain" description="Mannose-6-phosphate isomerase cupin" evidence="6">
    <location>
        <begin position="248"/>
        <end position="312"/>
    </location>
</feature>
<proteinExistence type="predicted"/>
<evidence type="ECO:0000256" key="4">
    <source>
        <dbReference type="ARBA" id="ARBA00030762"/>
    </source>
</evidence>
<accession>A0ABT7PPS1</accession>
<keyword evidence="1" id="KW-0479">Metal-binding</keyword>
<dbReference type="InterPro" id="IPR046457">
    <property type="entry name" value="PMI_typeI_cat"/>
</dbReference>
<dbReference type="InterPro" id="IPR014710">
    <property type="entry name" value="RmlC-like_jellyroll"/>
</dbReference>
<feature type="domain" description="Phosphomannose isomerase type I catalytic" evidence="5">
    <location>
        <begin position="10"/>
        <end position="114"/>
    </location>
</feature>
<name>A0ABT7PPS1_9BACT</name>
<dbReference type="PANTHER" id="PTHR42742:SF3">
    <property type="entry name" value="FRUCTOKINASE"/>
    <property type="match status" value="1"/>
</dbReference>
<dbReference type="EMBL" id="JASZZN010000022">
    <property type="protein sequence ID" value="MDM4018489.1"/>
    <property type="molecule type" value="Genomic_DNA"/>
</dbReference>
<keyword evidence="8" id="KW-1185">Reference proteome</keyword>
<dbReference type="Pfam" id="PF21621">
    <property type="entry name" value="MPI_cupin_dom"/>
    <property type="match status" value="1"/>
</dbReference>
<dbReference type="RefSeq" id="WP_289166348.1">
    <property type="nucleotide sequence ID" value="NZ_JASZZN010000022.1"/>
</dbReference>
<evidence type="ECO:0000256" key="1">
    <source>
        <dbReference type="ARBA" id="ARBA00022723"/>
    </source>
</evidence>
<comment type="caution">
    <text evidence="7">The sequence shown here is derived from an EMBL/GenBank/DDBJ whole genome shotgun (WGS) entry which is preliminary data.</text>
</comment>
<dbReference type="Gene3D" id="2.60.120.10">
    <property type="entry name" value="Jelly Rolls"/>
    <property type="match status" value="2"/>
</dbReference>
<keyword evidence="2" id="KW-0862">Zinc</keyword>
<dbReference type="SUPFAM" id="SSF51182">
    <property type="entry name" value="RmlC-like cupins"/>
    <property type="match status" value="1"/>
</dbReference>
<dbReference type="InterPro" id="IPR049071">
    <property type="entry name" value="MPI_cupin_dom"/>
</dbReference>
<dbReference type="InterPro" id="IPR051804">
    <property type="entry name" value="Carb_Metab_Reg_Kinase/Isom"/>
</dbReference>
<evidence type="ECO:0000259" key="5">
    <source>
        <dbReference type="Pfam" id="PF20511"/>
    </source>
</evidence>
<protein>
    <recommendedName>
        <fullName evidence="3">Phosphohexomutase</fullName>
    </recommendedName>
    <alternativeName>
        <fullName evidence="4">Phosphomannose isomerase</fullName>
    </alternativeName>
</protein>
<evidence type="ECO:0000259" key="6">
    <source>
        <dbReference type="Pfam" id="PF21621"/>
    </source>
</evidence>
<dbReference type="Proteomes" id="UP001239462">
    <property type="component" value="Unassembled WGS sequence"/>
</dbReference>
<dbReference type="GO" id="GO:0016853">
    <property type="term" value="F:isomerase activity"/>
    <property type="evidence" value="ECO:0007669"/>
    <property type="project" value="UniProtKB-KW"/>
</dbReference>
<evidence type="ECO:0000313" key="7">
    <source>
        <dbReference type="EMBL" id="MDM4018489.1"/>
    </source>
</evidence>
<dbReference type="PANTHER" id="PTHR42742">
    <property type="entry name" value="TRANSCRIPTIONAL REPRESSOR MPRA"/>
    <property type="match status" value="1"/>
</dbReference>
<dbReference type="InterPro" id="IPR014628">
    <property type="entry name" value="Man6P_isomerase_Firm_short"/>
</dbReference>
<reference evidence="7 8" key="1">
    <citation type="submission" date="2023-06" db="EMBL/GenBank/DDBJ databases">
        <title>Roseiconus lacunae JC819 isolated from Gulf of Mannar region, Tamil Nadu.</title>
        <authorList>
            <person name="Pk S."/>
            <person name="Ch S."/>
            <person name="Ch V.R."/>
        </authorList>
    </citation>
    <scope>NUCLEOTIDE SEQUENCE [LARGE SCALE GENOMIC DNA]</scope>
    <source>
        <strain evidence="7 8">JC819</strain>
    </source>
</reference>